<dbReference type="PANTHER" id="PTHR34136">
    <property type="match status" value="1"/>
</dbReference>
<dbReference type="Pfam" id="PF03808">
    <property type="entry name" value="Glyco_tran_WecG"/>
    <property type="match status" value="1"/>
</dbReference>
<keyword evidence="2 3" id="KW-0808">Transferase</keyword>
<protein>
    <submittedName>
        <fullName evidence="3">N-acetylglucosaminyldiphosphoundecaprenol N-acetyl-beta-D-mannosaminyltransferase</fullName>
    </submittedName>
</protein>
<name>A0A1H1WYR7_9ACTN</name>
<evidence type="ECO:0000256" key="2">
    <source>
        <dbReference type="ARBA" id="ARBA00022679"/>
    </source>
</evidence>
<evidence type="ECO:0000313" key="4">
    <source>
        <dbReference type="Proteomes" id="UP000198859"/>
    </source>
</evidence>
<evidence type="ECO:0000256" key="1">
    <source>
        <dbReference type="ARBA" id="ARBA00022676"/>
    </source>
</evidence>
<keyword evidence="1" id="KW-0328">Glycosyltransferase</keyword>
<proteinExistence type="predicted"/>
<dbReference type="GO" id="GO:0016758">
    <property type="term" value="F:hexosyltransferase activity"/>
    <property type="evidence" value="ECO:0007669"/>
    <property type="project" value="TreeGrafter"/>
</dbReference>
<sequence>MPVDLAPTYTVCGVELHAATLGRGAEIIVEAAIAGRGLQVHLCNAFTLSLVERDDRLRSSLDAGDLNLPDGAPAAWLGRHQGTRGPVRGPDLVGEVVDRGRARQVSHFFWGAGPGVAELMAERLVEAYPGASVVGTESPPFGPVDDEALEQLADRVRDAGAQVLWIGLGTPRQDHVVPALGELLDVPVVPVGAAFDFWAGTAREAPRWLRGTGLEWVFRLAHEPRRLWHRYSVGHVRFLLGVARDRRR</sequence>
<dbReference type="EMBL" id="LT629757">
    <property type="protein sequence ID" value="SDT01910.1"/>
    <property type="molecule type" value="Genomic_DNA"/>
</dbReference>
<organism evidence="3 4">
    <name type="scientific">Nocardioides scoriae</name>
    <dbReference type="NCBI Taxonomy" id="642780"/>
    <lineage>
        <taxon>Bacteria</taxon>
        <taxon>Bacillati</taxon>
        <taxon>Actinomycetota</taxon>
        <taxon>Actinomycetes</taxon>
        <taxon>Propionibacteriales</taxon>
        <taxon>Nocardioidaceae</taxon>
        <taxon>Nocardioides</taxon>
    </lineage>
</organism>
<dbReference type="PANTHER" id="PTHR34136:SF1">
    <property type="entry name" value="UDP-N-ACETYL-D-MANNOSAMINURONIC ACID TRANSFERASE"/>
    <property type="match status" value="1"/>
</dbReference>
<dbReference type="RefSeq" id="WP_091731919.1">
    <property type="nucleotide sequence ID" value="NZ_LT629757.1"/>
</dbReference>
<dbReference type="Proteomes" id="UP000198859">
    <property type="component" value="Chromosome I"/>
</dbReference>
<evidence type="ECO:0000313" key="3">
    <source>
        <dbReference type="EMBL" id="SDT01910.1"/>
    </source>
</evidence>
<dbReference type="CDD" id="cd06533">
    <property type="entry name" value="Glyco_transf_WecG_TagA"/>
    <property type="match status" value="1"/>
</dbReference>
<dbReference type="OrthoDB" id="9771846at2"/>
<dbReference type="InterPro" id="IPR004629">
    <property type="entry name" value="WecG_TagA_CpsF"/>
</dbReference>
<reference evidence="4" key="1">
    <citation type="submission" date="2016-10" db="EMBL/GenBank/DDBJ databases">
        <authorList>
            <person name="Varghese N."/>
            <person name="Submissions S."/>
        </authorList>
    </citation>
    <scope>NUCLEOTIDE SEQUENCE [LARGE SCALE GENOMIC DNA]</scope>
    <source>
        <strain evidence="4">DSM 22127</strain>
    </source>
</reference>
<accession>A0A1H1WYR7</accession>
<gene>
    <name evidence="3" type="ORF">SAMN04488570_3308</name>
</gene>
<dbReference type="NCBIfam" id="TIGR00696">
    <property type="entry name" value="wecG_tagA_cpsF"/>
    <property type="match status" value="1"/>
</dbReference>
<dbReference type="AlphaFoldDB" id="A0A1H1WYR7"/>
<keyword evidence="4" id="KW-1185">Reference proteome</keyword>
<dbReference type="STRING" id="642780.SAMN04488570_3308"/>